<accession>A0A0F9J190</accession>
<dbReference type="InterPro" id="IPR025874">
    <property type="entry name" value="DZR"/>
</dbReference>
<organism evidence="2">
    <name type="scientific">marine sediment metagenome</name>
    <dbReference type="NCBI Taxonomy" id="412755"/>
    <lineage>
        <taxon>unclassified sequences</taxon>
        <taxon>metagenomes</taxon>
        <taxon>ecological metagenomes</taxon>
    </lineage>
</organism>
<protein>
    <recommendedName>
        <fullName evidence="1">DZANK-type domain-containing protein</fullName>
    </recommendedName>
</protein>
<comment type="caution">
    <text evidence="2">The sequence shown here is derived from an EMBL/GenBank/DDBJ whole genome shotgun (WGS) entry which is preliminary data.</text>
</comment>
<proteinExistence type="predicted"/>
<dbReference type="Pfam" id="PF12773">
    <property type="entry name" value="DZR"/>
    <property type="match status" value="1"/>
</dbReference>
<reference evidence="2" key="1">
    <citation type="journal article" date="2015" name="Nature">
        <title>Complex archaea that bridge the gap between prokaryotes and eukaryotes.</title>
        <authorList>
            <person name="Spang A."/>
            <person name="Saw J.H."/>
            <person name="Jorgensen S.L."/>
            <person name="Zaremba-Niedzwiedzka K."/>
            <person name="Martijn J."/>
            <person name="Lind A.E."/>
            <person name="van Eijk R."/>
            <person name="Schleper C."/>
            <person name="Guy L."/>
            <person name="Ettema T.J."/>
        </authorList>
    </citation>
    <scope>NUCLEOTIDE SEQUENCE</scope>
</reference>
<evidence type="ECO:0000313" key="2">
    <source>
        <dbReference type="EMBL" id="KKL92972.1"/>
    </source>
</evidence>
<gene>
    <name evidence="2" type="ORF">LCGC14_1879310</name>
</gene>
<feature type="domain" description="DZANK-type" evidence="1">
    <location>
        <begin position="19"/>
        <end position="61"/>
    </location>
</feature>
<sequence>MTSFNECQNGACALFQKGTQFPEQLTHCYGCGQPLILGIVRQCVTCGRPMNPSWKFCGWCGANTVTGIRAILDTVPTDPA</sequence>
<dbReference type="EMBL" id="LAZR01019319">
    <property type="protein sequence ID" value="KKL92972.1"/>
    <property type="molecule type" value="Genomic_DNA"/>
</dbReference>
<evidence type="ECO:0000259" key="1">
    <source>
        <dbReference type="Pfam" id="PF12773"/>
    </source>
</evidence>
<dbReference type="AlphaFoldDB" id="A0A0F9J190"/>
<name>A0A0F9J190_9ZZZZ</name>